<gene>
    <name evidence="1" type="ORF">CSKR_101809</name>
</gene>
<reference evidence="1 2" key="2">
    <citation type="journal article" date="2021" name="Genomics">
        <title>High-quality reference genome for Clonorchis sinensis.</title>
        <authorList>
            <person name="Young N.D."/>
            <person name="Stroehlein A.J."/>
            <person name="Kinkar L."/>
            <person name="Wang T."/>
            <person name="Sohn W.M."/>
            <person name="Chang B.C.H."/>
            <person name="Kaur P."/>
            <person name="Weisz D."/>
            <person name="Dudchenko O."/>
            <person name="Aiden E.L."/>
            <person name="Korhonen P.K."/>
            <person name="Gasser R.B."/>
        </authorList>
    </citation>
    <scope>NUCLEOTIDE SEQUENCE [LARGE SCALE GENOMIC DNA]</scope>
    <source>
        <strain evidence="1">Cs-k2</strain>
    </source>
</reference>
<sequence>MSFFMPPSEWRKPRGGQRTTWYKGVKENTKSLGVVGAVHLSGWGSHISVNTNISDDDDEGRKHTVLPIITRKFWVFCERHFHQKGTGYSTIRTHTNPYTIRLEKGYQGGTQHCIVCTDVHSWATCLKAVSTRQRRSVTYYVTNEVAPEKECNTTAASIWNRNKQLKFIRTPGRQVSLSAVVNSSHSSVMSFMFQRHEIIIMVASRIIMHGFWSSSKLAY</sequence>
<comment type="caution">
    <text evidence="1">The sequence shown here is derived from an EMBL/GenBank/DDBJ whole genome shotgun (WGS) entry which is preliminary data.</text>
</comment>
<protein>
    <submittedName>
        <fullName evidence="1">Uncharacterized protein</fullName>
    </submittedName>
</protein>
<dbReference type="EMBL" id="NIRI02000056">
    <property type="protein sequence ID" value="KAG5444509.1"/>
    <property type="molecule type" value="Genomic_DNA"/>
</dbReference>
<dbReference type="OrthoDB" id="10480867at2759"/>
<name>A0A3R7D910_CLOSI</name>
<reference evidence="1 2" key="1">
    <citation type="journal article" date="2018" name="Biotechnol. Adv.">
        <title>Improved genomic resources and new bioinformatic workflow for the carcinogenic parasite Clonorchis sinensis: Biotechnological implications.</title>
        <authorList>
            <person name="Wang D."/>
            <person name="Korhonen P.K."/>
            <person name="Gasser R.B."/>
            <person name="Young N.D."/>
        </authorList>
    </citation>
    <scope>NUCLEOTIDE SEQUENCE [LARGE SCALE GENOMIC DNA]</scope>
    <source>
        <strain evidence="1">Cs-k2</strain>
    </source>
</reference>
<proteinExistence type="predicted"/>
<dbReference type="InParanoid" id="A0A3R7D910"/>
<dbReference type="Proteomes" id="UP000286415">
    <property type="component" value="Unassembled WGS sequence"/>
</dbReference>
<organism evidence="1 2">
    <name type="scientific">Clonorchis sinensis</name>
    <name type="common">Chinese liver fluke</name>
    <dbReference type="NCBI Taxonomy" id="79923"/>
    <lineage>
        <taxon>Eukaryota</taxon>
        <taxon>Metazoa</taxon>
        <taxon>Spiralia</taxon>
        <taxon>Lophotrochozoa</taxon>
        <taxon>Platyhelminthes</taxon>
        <taxon>Trematoda</taxon>
        <taxon>Digenea</taxon>
        <taxon>Opisthorchiida</taxon>
        <taxon>Opisthorchiata</taxon>
        <taxon>Opisthorchiidae</taxon>
        <taxon>Clonorchis</taxon>
    </lineage>
</organism>
<keyword evidence="2" id="KW-1185">Reference proteome</keyword>
<dbReference type="AlphaFoldDB" id="A0A3R7D910"/>
<evidence type="ECO:0000313" key="1">
    <source>
        <dbReference type="EMBL" id="KAG5444509.1"/>
    </source>
</evidence>
<accession>A0A3R7D910</accession>
<evidence type="ECO:0000313" key="2">
    <source>
        <dbReference type="Proteomes" id="UP000286415"/>
    </source>
</evidence>